<organism evidence="11 12">
    <name type="scientific">Mycena pura</name>
    <dbReference type="NCBI Taxonomy" id="153505"/>
    <lineage>
        <taxon>Eukaryota</taxon>
        <taxon>Fungi</taxon>
        <taxon>Dikarya</taxon>
        <taxon>Basidiomycota</taxon>
        <taxon>Agaricomycotina</taxon>
        <taxon>Agaricomycetes</taxon>
        <taxon>Agaricomycetidae</taxon>
        <taxon>Agaricales</taxon>
        <taxon>Marasmiineae</taxon>
        <taxon>Mycenaceae</taxon>
        <taxon>Mycena</taxon>
    </lineage>
</organism>
<dbReference type="PANTHER" id="PTHR31503:SF20">
    <property type="entry name" value="CA(2+)_H(+) EXCHANGER, PUTATIVE (EUROFUNG)-RELATED"/>
    <property type="match status" value="1"/>
</dbReference>
<feature type="non-terminal residue" evidence="11">
    <location>
        <position position="1"/>
    </location>
</feature>
<keyword evidence="6" id="KW-0406">Ion transport</keyword>
<keyword evidence="4 9" id="KW-0812">Transmembrane</keyword>
<dbReference type="GO" id="GO:0006874">
    <property type="term" value="P:intracellular calcium ion homeostasis"/>
    <property type="evidence" value="ECO:0007669"/>
    <property type="project" value="TreeGrafter"/>
</dbReference>
<evidence type="ECO:0000313" key="11">
    <source>
        <dbReference type="EMBL" id="KAJ7227215.1"/>
    </source>
</evidence>
<dbReference type="Pfam" id="PF01699">
    <property type="entry name" value="Na_Ca_ex"/>
    <property type="match status" value="2"/>
</dbReference>
<dbReference type="GO" id="GO:0015369">
    <property type="term" value="F:calcium:proton antiporter activity"/>
    <property type="evidence" value="ECO:0007669"/>
    <property type="project" value="TreeGrafter"/>
</dbReference>
<dbReference type="Proteomes" id="UP001219525">
    <property type="component" value="Unassembled WGS sequence"/>
</dbReference>
<dbReference type="InterPro" id="IPR004837">
    <property type="entry name" value="NaCa_Exmemb"/>
</dbReference>
<evidence type="ECO:0000256" key="7">
    <source>
        <dbReference type="ARBA" id="ARBA00023136"/>
    </source>
</evidence>
<feature type="transmembrane region" description="Helical" evidence="9">
    <location>
        <begin position="352"/>
        <end position="369"/>
    </location>
</feature>
<feature type="transmembrane region" description="Helical" evidence="9">
    <location>
        <begin position="107"/>
        <end position="128"/>
    </location>
</feature>
<dbReference type="GO" id="GO:0000329">
    <property type="term" value="C:fungal-type vacuole membrane"/>
    <property type="evidence" value="ECO:0007669"/>
    <property type="project" value="TreeGrafter"/>
</dbReference>
<evidence type="ECO:0000256" key="5">
    <source>
        <dbReference type="ARBA" id="ARBA00022989"/>
    </source>
</evidence>
<evidence type="ECO:0000256" key="3">
    <source>
        <dbReference type="ARBA" id="ARBA00022448"/>
    </source>
</evidence>
<dbReference type="Gene3D" id="1.20.1420.30">
    <property type="entry name" value="NCX, central ion-binding region"/>
    <property type="match status" value="2"/>
</dbReference>
<evidence type="ECO:0000256" key="6">
    <source>
        <dbReference type="ARBA" id="ARBA00023065"/>
    </source>
</evidence>
<feature type="domain" description="Sodium/calcium exchanger membrane region" evidence="10">
    <location>
        <begin position="1"/>
        <end position="130"/>
    </location>
</feature>
<feature type="transmembrane region" description="Helical" evidence="9">
    <location>
        <begin position="247"/>
        <end position="265"/>
    </location>
</feature>
<comment type="subcellular location">
    <subcellularLocation>
        <location evidence="1">Endomembrane system</location>
        <topology evidence="1">Multi-pass membrane protein</topology>
    </subcellularLocation>
</comment>
<dbReference type="InterPro" id="IPR044880">
    <property type="entry name" value="NCX_ion-bd_dom_sf"/>
</dbReference>
<keyword evidence="5 9" id="KW-1133">Transmembrane helix</keyword>
<dbReference type="EMBL" id="JARJCW010000003">
    <property type="protein sequence ID" value="KAJ7227215.1"/>
    <property type="molecule type" value="Genomic_DNA"/>
</dbReference>
<evidence type="ECO:0000256" key="1">
    <source>
        <dbReference type="ARBA" id="ARBA00004127"/>
    </source>
</evidence>
<dbReference type="AlphaFoldDB" id="A0AAD6YRI7"/>
<accession>A0AAD6YRI7</accession>
<keyword evidence="3" id="KW-0813">Transport</keyword>
<evidence type="ECO:0000256" key="4">
    <source>
        <dbReference type="ARBA" id="ARBA00022692"/>
    </source>
</evidence>
<evidence type="ECO:0000256" key="2">
    <source>
        <dbReference type="ARBA" id="ARBA00008170"/>
    </source>
</evidence>
<evidence type="ECO:0000256" key="8">
    <source>
        <dbReference type="SAM" id="MobiDB-lite"/>
    </source>
</evidence>
<dbReference type="GO" id="GO:0012505">
    <property type="term" value="C:endomembrane system"/>
    <property type="evidence" value="ECO:0007669"/>
    <property type="project" value="UniProtKB-SubCell"/>
</dbReference>
<feature type="region of interest" description="Disordered" evidence="8">
    <location>
        <begin position="178"/>
        <end position="205"/>
    </location>
</feature>
<reference evidence="11" key="1">
    <citation type="submission" date="2023-03" db="EMBL/GenBank/DDBJ databases">
        <title>Massive genome expansion in bonnet fungi (Mycena s.s.) driven by repeated elements and novel gene families across ecological guilds.</title>
        <authorList>
            <consortium name="Lawrence Berkeley National Laboratory"/>
            <person name="Harder C.B."/>
            <person name="Miyauchi S."/>
            <person name="Viragh M."/>
            <person name="Kuo A."/>
            <person name="Thoen E."/>
            <person name="Andreopoulos B."/>
            <person name="Lu D."/>
            <person name="Skrede I."/>
            <person name="Drula E."/>
            <person name="Henrissat B."/>
            <person name="Morin E."/>
            <person name="Kohler A."/>
            <person name="Barry K."/>
            <person name="LaButti K."/>
            <person name="Morin E."/>
            <person name="Salamov A."/>
            <person name="Lipzen A."/>
            <person name="Mereny Z."/>
            <person name="Hegedus B."/>
            <person name="Baldrian P."/>
            <person name="Stursova M."/>
            <person name="Weitz H."/>
            <person name="Taylor A."/>
            <person name="Grigoriev I.V."/>
            <person name="Nagy L.G."/>
            <person name="Martin F."/>
            <person name="Kauserud H."/>
        </authorList>
    </citation>
    <scope>NUCLEOTIDE SEQUENCE</scope>
    <source>
        <strain evidence="11">9144</strain>
    </source>
</reference>
<feature type="transmembrane region" description="Helical" evidence="9">
    <location>
        <begin position="74"/>
        <end position="95"/>
    </location>
</feature>
<keyword evidence="7 9" id="KW-0472">Membrane</keyword>
<feature type="transmembrane region" description="Helical" evidence="9">
    <location>
        <begin position="314"/>
        <end position="340"/>
    </location>
</feature>
<proteinExistence type="inferred from homology"/>
<keyword evidence="12" id="KW-1185">Reference proteome</keyword>
<evidence type="ECO:0000256" key="9">
    <source>
        <dbReference type="SAM" id="Phobius"/>
    </source>
</evidence>
<feature type="compositionally biased region" description="Gly residues" evidence="8">
    <location>
        <begin position="194"/>
        <end position="204"/>
    </location>
</feature>
<feature type="transmembrane region" description="Helical" evidence="9">
    <location>
        <begin position="375"/>
        <end position="395"/>
    </location>
</feature>
<sequence>ISALRKCELRVVQSSLIGSMLSKLLLVLGLCLFAGGIRFSEQGIDPDNVSKNCLSQLSSTYAENPAATQLNSSLLSLGVGVVLLPAAYHFALSGNSDMESQLQMKNILSMSHGVSIILLFIYGSYLFFQLCSHTHLYKDGNKRSMRARLEDFLPSPRSKFSQGELRLSPPRNIYCSPRSSSETTLPIFEPHSKSGGGSRSGLGGVEMSRDDTFSQSLGNESSCSLVEKWQLQFESTLGTVDARQPRLSMVFISLILTVVTVAVAFTADRLVESMDSISSTIPKPYVALIILPAINSLSECMTGVNASAKDELNFAISVAVGSTIQTALFVIPFMVTLAWAMGKPLALLFDPFESLVLYISVQVSTYVMADGKSNYLEGMVLLCTWTIISVSFWFYPGAYLLNSADCSMVEIVVTAANNKFYLGKIGLKL</sequence>
<feature type="transmembrane region" description="Helical" evidence="9">
    <location>
        <begin position="285"/>
        <end position="308"/>
    </location>
</feature>
<comment type="similarity">
    <text evidence="2">Belongs to the Ca(2+):cation antiporter (CaCA) (TC 2.A.19) family.</text>
</comment>
<evidence type="ECO:0000313" key="12">
    <source>
        <dbReference type="Proteomes" id="UP001219525"/>
    </source>
</evidence>
<protein>
    <recommendedName>
        <fullName evidence="10">Sodium/calcium exchanger membrane region domain-containing protein</fullName>
    </recommendedName>
</protein>
<comment type="caution">
    <text evidence="11">The sequence shown here is derived from an EMBL/GenBank/DDBJ whole genome shotgun (WGS) entry which is preliminary data.</text>
</comment>
<evidence type="ECO:0000259" key="10">
    <source>
        <dbReference type="Pfam" id="PF01699"/>
    </source>
</evidence>
<name>A0AAD6YRI7_9AGAR</name>
<dbReference type="PANTHER" id="PTHR31503">
    <property type="entry name" value="VACUOLAR CALCIUM ION TRANSPORTER"/>
    <property type="match status" value="1"/>
</dbReference>
<feature type="transmembrane region" description="Helical" evidence="9">
    <location>
        <begin position="21"/>
        <end position="39"/>
    </location>
</feature>
<dbReference type="InterPro" id="IPR004713">
    <property type="entry name" value="CaH_exchang"/>
</dbReference>
<feature type="domain" description="Sodium/calcium exchanger membrane region" evidence="10">
    <location>
        <begin position="254"/>
        <end position="392"/>
    </location>
</feature>
<gene>
    <name evidence="11" type="ORF">GGX14DRAFT_347613</name>
</gene>